<dbReference type="PROSITE" id="PS51318">
    <property type="entry name" value="TAT"/>
    <property type="match status" value="1"/>
</dbReference>
<gene>
    <name evidence="6" type="ORF">FAEPRAA2165_02436</name>
</gene>
<comment type="caution">
    <text evidence="6">The sequence shown here is derived from an EMBL/GenBank/DDBJ whole genome shotgun (WGS) entry which is preliminary data.</text>
</comment>
<dbReference type="InterPro" id="IPR006059">
    <property type="entry name" value="SBP"/>
</dbReference>
<evidence type="ECO:0000256" key="5">
    <source>
        <dbReference type="ARBA" id="ARBA00023288"/>
    </source>
</evidence>
<keyword evidence="1" id="KW-1003">Cell membrane</keyword>
<reference evidence="6" key="1">
    <citation type="submission" date="2009-08" db="EMBL/GenBank/DDBJ databases">
        <authorList>
            <person name="Weinstock G."/>
            <person name="Sodergren E."/>
            <person name="Clifton S."/>
            <person name="Fulton L."/>
            <person name="Fulton B."/>
            <person name="Courtney L."/>
            <person name="Fronick C."/>
            <person name="Harrison M."/>
            <person name="Strong C."/>
            <person name="Farmer C."/>
            <person name="Delahaunty K."/>
            <person name="Markovic C."/>
            <person name="Hall O."/>
            <person name="Minx P."/>
            <person name="Tomlinson C."/>
            <person name="Mitreva M."/>
            <person name="Nelson J."/>
            <person name="Hou S."/>
            <person name="Wollam A."/>
            <person name="Pepin K.H."/>
            <person name="Johnson M."/>
            <person name="Bhonagiri V."/>
            <person name="Nash W.E."/>
            <person name="Warren W."/>
            <person name="Chinwalla A."/>
            <person name="Mardis E.R."/>
            <person name="Wilson R.K."/>
        </authorList>
    </citation>
    <scope>NUCLEOTIDE SEQUENCE [LARGE SCALE GENOMIC DNA]</scope>
    <source>
        <strain evidence="6">A2-165</strain>
    </source>
</reference>
<dbReference type="PANTHER" id="PTHR43649">
    <property type="entry name" value="ARABINOSE-BINDING PROTEIN-RELATED"/>
    <property type="match status" value="1"/>
</dbReference>
<organism evidence="6 7">
    <name type="scientific">Faecalibacterium duncaniae (strain DSM 17677 / JCM 31915 / A2-165)</name>
    <name type="common">Faecalibacterium prausnitzii</name>
    <dbReference type="NCBI Taxonomy" id="411483"/>
    <lineage>
        <taxon>Bacteria</taxon>
        <taxon>Bacillati</taxon>
        <taxon>Bacillota</taxon>
        <taxon>Clostridia</taxon>
        <taxon>Eubacteriales</taxon>
        <taxon>Oscillospiraceae</taxon>
        <taxon>Faecalibacterium</taxon>
    </lineage>
</organism>
<evidence type="ECO:0000256" key="4">
    <source>
        <dbReference type="ARBA" id="ARBA00023139"/>
    </source>
</evidence>
<dbReference type="InterPro" id="IPR050490">
    <property type="entry name" value="Bact_solute-bd_prot1"/>
</dbReference>
<sequence>MKIFFYNKANRSGSHTRAAEQNRTTSMSKEKFLMKNSISRRSFLKAVGALSAAGALAACGGSSSSSTAASSTAASAAASTAAGANIKLWTYPIGGWGKDETVQELISSFNAKYPDIKVTVEYLDYTNGDDQVNTAIEGGSAPDLIMEGPERLVANWGKKGVMAPLNDLWTDDAKKDIYASVESACRNEAGDYYEYPLCMTAHCMAVNMTKVKEVGADQYIDTDKHTWSTDGFLKTVDALYNGGYENVAAIYCSGQGGDQGTRAIINNMYGGTFTDAEHTKYTADSPENIKAIQTLYDAKGVNFDASINGGEEITLFRNGTLQMAFCWNIAQQLNSDNNDAGLTNSGDEIFPMAFPTESGDPKLCGGIWGFGIFDNGDEAKIEAAKTFIDFIAADPDQVGASVLASTYFPVRESVGDIYAGNDIMSEYTKFMGFLGDYYQITPGWATARTEWWNMLQRVGTGEPVEQAVATFVENANAAATAEA</sequence>
<dbReference type="Gene3D" id="3.40.190.10">
    <property type="entry name" value="Periplasmic binding protein-like II"/>
    <property type="match status" value="1"/>
</dbReference>
<evidence type="ECO:0000313" key="6">
    <source>
        <dbReference type="EMBL" id="EEU95967.1"/>
    </source>
</evidence>
<proteinExistence type="predicted"/>
<dbReference type="PATRIC" id="fig|411483.3.peg.1811"/>
<dbReference type="HOGENOM" id="CLU_046536_1_0_9"/>
<dbReference type="InterPro" id="IPR006311">
    <property type="entry name" value="TAT_signal"/>
</dbReference>
<accession>C7H801</accession>
<keyword evidence="4" id="KW-0564">Palmitate</keyword>
<keyword evidence="2" id="KW-0732">Signal</keyword>
<protein>
    <submittedName>
        <fullName evidence="6">Tat pathway signal sequence domain protein</fullName>
    </submittedName>
</protein>
<dbReference type="AlphaFoldDB" id="C7H801"/>
<keyword evidence="3" id="KW-0472">Membrane</keyword>
<evidence type="ECO:0000256" key="3">
    <source>
        <dbReference type="ARBA" id="ARBA00023136"/>
    </source>
</evidence>
<name>C7H801_FAED2</name>
<dbReference type="NCBIfam" id="TIGR01409">
    <property type="entry name" value="TAT_signal_seq"/>
    <property type="match status" value="1"/>
</dbReference>
<dbReference type="InterPro" id="IPR019546">
    <property type="entry name" value="TAT_signal_bac_arc"/>
</dbReference>
<keyword evidence="5" id="KW-0449">Lipoprotein</keyword>
<evidence type="ECO:0000256" key="2">
    <source>
        <dbReference type="ARBA" id="ARBA00022729"/>
    </source>
</evidence>
<keyword evidence="7" id="KW-1185">Reference proteome</keyword>
<dbReference type="PANTHER" id="PTHR43649:SF33">
    <property type="entry name" value="POLYGALACTURONAN_RHAMNOGALACTURONAN-BINDING PROTEIN YTCQ"/>
    <property type="match status" value="1"/>
</dbReference>
<dbReference type="EMBL" id="ACOP02000067">
    <property type="protein sequence ID" value="EEU95967.1"/>
    <property type="molecule type" value="Genomic_DNA"/>
</dbReference>
<dbReference type="STRING" id="411483.FAEPRAA2165_02436"/>
<evidence type="ECO:0000313" key="7">
    <source>
        <dbReference type="Proteomes" id="UP000004619"/>
    </source>
</evidence>
<dbReference type="Proteomes" id="UP000004619">
    <property type="component" value="Unassembled WGS sequence"/>
</dbReference>
<dbReference type="SUPFAM" id="SSF53850">
    <property type="entry name" value="Periplasmic binding protein-like II"/>
    <property type="match status" value="1"/>
</dbReference>
<dbReference type="Pfam" id="PF01547">
    <property type="entry name" value="SBP_bac_1"/>
    <property type="match status" value="1"/>
</dbReference>
<evidence type="ECO:0000256" key="1">
    <source>
        <dbReference type="ARBA" id="ARBA00022475"/>
    </source>
</evidence>
<dbReference type="eggNOG" id="COG1653">
    <property type="taxonomic scope" value="Bacteria"/>
</dbReference>